<comment type="caution">
    <text evidence="3">The sequence shown here is derived from an EMBL/GenBank/DDBJ whole genome shotgun (WGS) entry which is preliminary data.</text>
</comment>
<dbReference type="AlphaFoldDB" id="A0A2A7N7H7"/>
<evidence type="ECO:0000256" key="1">
    <source>
        <dbReference type="SAM" id="MobiDB-lite"/>
    </source>
</evidence>
<dbReference type="Proteomes" id="UP000465302">
    <property type="component" value="Unassembled WGS sequence"/>
</dbReference>
<dbReference type="Gene3D" id="1.10.287.1060">
    <property type="entry name" value="ESAT-6-like"/>
    <property type="match status" value="1"/>
</dbReference>
<reference evidence="2" key="3">
    <citation type="submission" date="2020-02" db="EMBL/GenBank/DDBJ databases">
        <authorList>
            <person name="Matsumoto Y."/>
            <person name="Motooka D."/>
            <person name="Nakamura S."/>
        </authorList>
    </citation>
    <scope>NUCLEOTIDE SEQUENCE</scope>
    <source>
        <strain evidence="2">JCM 6377</strain>
    </source>
</reference>
<evidence type="ECO:0000313" key="3">
    <source>
        <dbReference type="EMBL" id="PEG39806.1"/>
    </source>
</evidence>
<gene>
    <name evidence="3" type="ORF">CQY20_09690</name>
    <name evidence="2" type="ORF">MAGR_39140</name>
</gene>
<keyword evidence="4" id="KW-1185">Reference proteome</keyword>
<proteinExistence type="predicted"/>
<dbReference type="RefSeq" id="WP_097939861.1">
    <property type="nucleotide sequence ID" value="NZ_BLKS01000001.1"/>
</dbReference>
<evidence type="ECO:0000313" key="4">
    <source>
        <dbReference type="Proteomes" id="UP000220914"/>
    </source>
</evidence>
<dbReference type="Pfam" id="PF06013">
    <property type="entry name" value="WXG100"/>
    <property type="match status" value="1"/>
</dbReference>
<reference evidence="3 4" key="1">
    <citation type="submission" date="2017-10" db="EMBL/GenBank/DDBJ databases">
        <title>The new phylogeny of genus Mycobacterium.</title>
        <authorList>
            <person name="Tortoli E."/>
            <person name="Trovato A."/>
            <person name="Cirillo D.M."/>
        </authorList>
    </citation>
    <scope>NUCLEOTIDE SEQUENCE [LARGE SCALE GENOMIC DNA]</scope>
    <source>
        <strain evidence="3 4">CCUG37673</strain>
    </source>
</reference>
<evidence type="ECO:0000313" key="2">
    <source>
        <dbReference type="EMBL" id="GFG52473.1"/>
    </source>
</evidence>
<protein>
    <recommendedName>
        <fullName evidence="6">ESX-1 secretion-associated protein</fullName>
    </recommendedName>
</protein>
<dbReference type="InterPro" id="IPR036689">
    <property type="entry name" value="ESAT-6-like_sf"/>
</dbReference>
<accession>A0A2A7N7H7</accession>
<name>A0A2A7N7H7_MYCAG</name>
<dbReference type="OrthoDB" id="4762387at2"/>
<organism evidence="3 4">
    <name type="scientific">Mycolicibacterium agri</name>
    <name type="common">Mycobacterium agri</name>
    <dbReference type="NCBI Taxonomy" id="36811"/>
    <lineage>
        <taxon>Bacteria</taxon>
        <taxon>Bacillati</taxon>
        <taxon>Actinomycetota</taxon>
        <taxon>Actinomycetes</taxon>
        <taxon>Mycobacteriales</taxon>
        <taxon>Mycobacteriaceae</taxon>
        <taxon>Mycolicibacterium</taxon>
    </lineage>
</organism>
<evidence type="ECO:0008006" key="6">
    <source>
        <dbReference type="Google" id="ProtNLM"/>
    </source>
</evidence>
<dbReference type="SUPFAM" id="SSF140453">
    <property type="entry name" value="EsxAB dimer-like"/>
    <property type="match status" value="1"/>
</dbReference>
<dbReference type="Proteomes" id="UP000220914">
    <property type="component" value="Unassembled WGS sequence"/>
</dbReference>
<dbReference type="EMBL" id="BLKS01000001">
    <property type="protein sequence ID" value="GFG52473.1"/>
    <property type="molecule type" value="Genomic_DNA"/>
</dbReference>
<reference evidence="2 5" key="2">
    <citation type="journal article" date="2019" name="Emerg. Microbes Infect.">
        <title>Comprehensive subspecies identification of 175 nontuberculous mycobacteria species based on 7547 genomic profiles.</title>
        <authorList>
            <person name="Matsumoto Y."/>
            <person name="Kinjo T."/>
            <person name="Motooka D."/>
            <person name="Nabeya D."/>
            <person name="Jung N."/>
            <person name="Uechi K."/>
            <person name="Horii T."/>
            <person name="Iida T."/>
            <person name="Fujita J."/>
            <person name="Nakamura S."/>
        </authorList>
    </citation>
    <scope>NUCLEOTIDE SEQUENCE [LARGE SCALE GENOMIC DNA]</scope>
    <source>
        <strain evidence="2 5">JCM 6377</strain>
    </source>
</reference>
<sequence length="103" mass="10660">MPEPIRVSPPELAEAAARVRDYADQLRAGHSSSAATAEGAQPGLVGESARAVDTKVARWQATTAELHRVLSSQADALAGAAEAYAGTEAHNRDVIASVDPVDL</sequence>
<dbReference type="InterPro" id="IPR010310">
    <property type="entry name" value="T7SS_ESAT-6-like"/>
</dbReference>
<feature type="region of interest" description="Disordered" evidence="1">
    <location>
        <begin position="26"/>
        <end position="46"/>
    </location>
</feature>
<dbReference type="EMBL" id="PDCP01000013">
    <property type="protein sequence ID" value="PEG39806.1"/>
    <property type="molecule type" value="Genomic_DNA"/>
</dbReference>
<evidence type="ECO:0000313" key="5">
    <source>
        <dbReference type="Proteomes" id="UP000465302"/>
    </source>
</evidence>